<evidence type="ECO:0000313" key="2">
    <source>
        <dbReference type="EMBL" id="KAF3588266.1"/>
    </source>
</evidence>
<feature type="compositionally biased region" description="Acidic residues" evidence="1">
    <location>
        <begin position="25"/>
        <end position="35"/>
    </location>
</feature>
<reference evidence="2" key="1">
    <citation type="submission" date="2019-12" db="EMBL/GenBank/DDBJ databases">
        <title>Genome sequencing and annotation of Brassica cretica.</title>
        <authorList>
            <person name="Studholme D.J."/>
            <person name="Sarris P."/>
        </authorList>
    </citation>
    <scope>NUCLEOTIDE SEQUENCE</scope>
    <source>
        <strain evidence="2">PFS-109/04</strain>
        <tissue evidence="2">Leaf</tissue>
    </source>
</reference>
<organism evidence="2 3">
    <name type="scientific">Brassica cretica</name>
    <name type="common">Mustard</name>
    <dbReference type="NCBI Taxonomy" id="69181"/>
    <lineage>
        <taxon>Eukaryota</taxon>
        <taxon>Viridiplantae</taxon>
        <taxon>Streptophyta</taxon>
        <taxon>Embryophyta</taxon>
        <taxon>Tracheophyta</taxon>
        <taxon>Spermatophyta</taxon>
        <taxon>Magnoliopsida</taxon>
        <taxon>eudicotyledons</taxon>
        <taxon>Gunneridae</taxon>
        <taxon>Pentapetalae</taxon>
        <taxon>rosids</taxon>
        <taxon>malvids</taxon>
        <taxon>Brassicales</taxon>
        <taxon>Brassicaceae</taxon>
        <taxon>Brassiceae</taxon>
        <taxon>Brassica</taxon>
    </lineage>
</organism>
<protein>
    <submittedName>
        <fullName evidence="2">Uncharacterized protein</fullName>
    </submittedName>
</protein>
<feature type="region of interest" description="Disordered" evidence="1">
    <location>
        <begin position="62"/>
        <end position="81"/>
    </location>
</feature>
<accession>A0A8S9S6E3</accession>
<comment type="caution">
    <text evidence="2">The sequence shown here is derived from an EMBL/GenBank/DDBJ whole genome shotgun (WGS) entry which is preliminary data.</text>
</comment>
<proteinExistence type="predicted"/>
<evidence type="ECO:0000313" key="3">
    <source>
        <dbReference type="Proteomes" id="UP000712600"/>
    </source>
</evidence>
<gene>
    <name evidence="2" type="ORF">F2Q69_00027840</name>
</gene>
<dbReference type="AlphaFoldDB" id="A0A8S9S6E3"/>
<dbReference type="EMBL" id="QGKX02000088">
    <property type="protein sequence ID" value="KAF3588266.1"/>
    <property type="molecule type" value="Genomic_DNA"/>
</dbReference>
<feature type="compositionally biased region" description="Basic and acidic residues" evidence="1">
    <location>
        <begin position="189"/>
        <end position="212"/>
    </location>
</feature>
<name>A0A8S9S6E3_BRACR</name>
<feature type="region of interest" description="Disordered" evidence="1">
    <location>
        <begin position="189"/>
        <end position="218"/>
    </location>
</feature>
<feature type="region of interest" description="Disordered" evidence="1">
    <location>
        <begin position="1"/>
        <end position="57"/>
    </location>
</feature>
<evidence type="ECO:0000256" key="1">
    <source>
        <dbReference type="SAM" id="MobiDB-lite"/>
    </source>
</evidence>
<dbReference type="Proteomes" id="UP000712600">
    <property type="component" value="Unassembled WGS sequence"/>
</dbReference>
<feature type="compositionally biased region" description="Basic and acidic residues" evidence="1">
    <location>
        <begin position="45"/>
        <end position="56"/>
    </location>
</feature>
<sequence>MEWQPVRSAEKSREVQNQRIAEQETAQEVEHESEEDIRRRIKGKAPTEDSSDKEYNLESNCGASETLKSNGPAAKEIPENQVNKELNMPIIRSQANGLTLQPTSEPIALVHSKKIDNQELERERIKTGITGKPTTAKETNLLSEGEINQMAEQYTSVDFDMDEEILNDDDLLDEVMEENIVIPETQEVKKQISPIQKKDERDLRGDEWEKAMTKKARP</sequence>